<comment type="caution">
    <text evidence="17">The sequence shown here is derived from an EMBL/GenBank/DDBJ whole genome shotgun (WGS) entry which is preliminary data.</text>
</comment>
<accession>A0A1D1WAM6</accession>
<dbReference type="GO" id="GO:0016705">
    <property type="term" value="F:oxidoreductase activity, acting on paired donors, with incorporation or reduction of molecular oxygen"/>
    <property type="evidence" value="ECO:0007669"/>
    <property type="project" value="InterPro"/>
</dbReference>
<evidence type="ECO:0000313" key="17">
    <source>
        <dbReference type="EMBL" id="GAV08409.1"/>
    </source>
</evidence>
<keyword evidence="8" id="KW-0492">Microsome</keyword>
<dbReference type="InterPro" id="IPR050705">
    <property type="entry name" value="Cytochrome_P450_3A"/>
</dbReference>
<comment type="cofactor">
    <cofactor evidence="1 14">
        <name>heme</name>
        <dbReference type="ChEBI" id="CHEBI:30413"/>
    </cofactor>
</comment>
<evidence type="ECO:0008006" key="19">
    <source>
        <dbReference type="Google" id="ProtNLM"/>
    </source>
</evidence>
<dbReference type="OrthoDB" id="2789670at2759"/>
<keyword evidence="5 14" id="KW-0349">Heme</keyword>
<keyword evidence="12 16" id="KW-0472">Membrane</keyword>
<keyword evidence="10 14" id="KW-0408">Iron</keyword>
<evidence type="ECO:0000313" key="18">
    <source>
        <dbReference type="Proteomes" id="UP000186922"/>
    </source>
</evidence>
<keyword evidence="11 15" id="KW-0503">Monooxygenase</keyword>
<evidence type="ECO:0000256" key="13">
    <source>
        <dbReference type="ARBA" id="ARBA00043906"/>
    </source>
</evidence>
<feature type="transmembrane region" description="Helical" evidence="16">
    <location>
        <begin position="6"/>
        <end position="26"/>
    </location>
</feature>
<dbReference type="InterPro" id="IPR036396">
    <property type="entry name" value="Cyt_P450_sf"/>
</dbReference>
<sequence length="523" mass="59576">MEMLGSSSTIWTFIFALPLVLLWIVYRKSKFRYFSDLGVPGPTPSLFNGNYDELMSSGKGSWLVVTDWIKKYGPVFGYYRGGPSRILMVADHEMLKTILIKDFAHFSDRTIMTSSRKRLPVSFRGNLTVLTGDDWKRVRSTLSPTFTAKKMKMMSPKINNMIDILLSIVEEKCAANEVTDIYGLFQGLTLDVIGSCAFAMEVNCQRNPKDIFLENTRALFRNANNLFIRIIQMFPEFNFLIGPIMLLVAPNFKRGRILTSNLRQTIELRRAQMQAGSATNHADMIQLMLEASENKEGGTAEDGKNGHGEVQKKYLTEEEMIGNSFVFLLAGFETTANCLGFTAYLLAKYPEIQQRLYEEIVELFGHTEKVDYEQAQKAAYLEMVIEESLRLFPPVTSFVTRVASETVNVNGQIVPEGTGIEVPVWYLQHDPAVWDQPYEFVPERFSEENKPSINPMSYMPFGAGPRNCIGMRFALLEVKIAFIRILKRYRLDTCEMSEPEIQLQQSTATINPRNGVFVRLSRR</sequence>
<dbReference type="AlphaFoldDB" id="A0A1D1WAM6"/>
<dbReference type="PRINTS" id="PR00463">
    <property type="entry name" value="EP450I"/>
</dbReference>
<dbReference type="CDD" id="cd11055">
    <property type="entry name" value="CYP3A-like"/>
    <property type="match status" value="1"/>
</dbReference>
<dbReference type="GO" id="GO:0020037">
    <property type="term" value="F:heme binding"/>
    <property type="evidence" value="ECO:0007669"/>
    <property type="project" value="InterPro"/>
</dbReference>
<gene>
    <name evidence="17" type="primary">RvY_18101-1</name>
    <name evidence="17" type="synonym">RvY_18101.1</name>
    <name evidence="17" type="ORF">RvY_18101</name>
</gene>
<keyword evidence="16" id="KW-0812">Transmembrane</keyword>
<evidence type="ECO:0000256" key="6">
    <source>
        <dbReference type="ARBA" id="ARBA00022723"/>
    </source>
</evidence>
<keyword evidence="6 14" id="KW-0479">Metal-binding</keyword>
<keyword evidence="16" id="KW-1133">Transmembrane helix</keyword>
<dbReference type="SUPFAM" id="SSF48264">
    <property type="entry name" value="Cytochrome P450"/>
    <property type="match status" value="1"/>
</dbReference>
<evidence type="ECO:0000256" key="9">
    <source>
        <dbReference type="ARBA" id="ARBA00023002"/>
    </source>
</evidence>
<dbReference type="PANTHER" id="PTHR24302:SF15">
    <property type="entry name" value="FATTY-ACID PEROXYGENASE"/>
    <property type="match status" value="1"/>
</dbReference>
<dbReference type="Gene3D" id="1.10.630.10">
    <property type="entry name" value="Cytochrome P450"/>
    <property type="match status" value="1"/>
</dbReference>
<dbReference type="InterPro" id="IPR002401">
    <property type="entry name" value="Cyt_P450_E_grp-I"/>
</dbReference>
<feature type="binding site" description="axial binding residue" evidence="14">
    <location>
        <position position="468"/>
    </location>
    <ligand>
        <name>heme</name>
        <dbReference type="ChEBI" id="CHEBI:30413"/>
    </ligand>
    <ligandPart>
        <name>Fe</name>
        <dbReference type="ChEBI" id="CHEBI:18248"/>
    </ligandPart>
</feature>
<evidence type="ECO:0000256" key="10">
    <source>
        <dbReference type="ARBA" id="ARBA00023004"/>
    </source>
</evidence>
<dbReference type="InterPro" id="IPR017972">
    <property type="entry name" value="Cyt_P450_CS"/>
</dbReference>
<dbReference type="FunFam" id="1.10.630.10:FF:000042">
    <property type="entry name" value="Cytochrome P450"/>
    <property type="match status" value="1"/>
</dbReference>
<feature type="transmembrane region" description="Helical" evidence="16">
    <location>
        <begin position="226"/>
        <end position="249"/>
    </location>
</feature>
<name>A0A1D1WAM6_RAMVA</name>
<keyword evidence="18" id="KW-1185">Reference proteome</keyword>
<evidence type="ECO:0000256" key="3">
    <source>
        <dbReference type="ARBA" id="ARBA00004406"/>
    </source>
</evidence>
<comment type="subcellular location">
    <subcellularLocation>
        <location evidence="3">Endoplasmic reticulum membrane</location>
        <topology evidence="3">Peripheral membrane protein</topology>
    </subcellularLocation>
    <subcellularLocation>
        <location evidence="2">Microsome membrane</location>
        <topology evidence="2">Peripheral membrane protein</topology>
    </subcellularLocation>
</comment>
<evidence type="ECO:0000256" key="15">
    <source>
        <dbReference type="RuleBase" id="RU000461"/>
    </source>
</evidence>
<organism evidence="17 18">
    <name type="scientific">Ramazzottius varieornatus</name>
    <name type="common">Water bear</name>
    <name type="synonym">Tardigrade</name>
    <dbReference type="NCBI Taxonomy" id="947166"/>
    <lineage>
        <taxon>Eukaryota</taxon>
        <taxon>Metazoa</taxon>
        <taxon>Ecdysozoa</taxon>
        <taxon>Tardigrada</taxon>
        <taxon>Eutardigrada</taxon>
        <taxon>Parachela</taxon>
        <taxon>Hypsibioidea</taxon>
        <taxon>Ramazzottiidae</taxon>
        <taxon>Ramazzottius</taxon>
    </lineage>
</organism>
<dbReference type="GO" id="GO:0005506">
    <property type="term" value="F:iron ion binding"/>
    <property type="evidence" value="ECO:0007669"/>
    <property type="project" value="InterPro"/>
</dbReference>
<evidence type="ECO:0000256" key="14">
    <source>
        <dbReference type="PIRSR" id="PIRSR602401-1"/>
    </source>
</evidence>
<dbReference type="GO" id="GO:0008395">
    <property type="term" value="F:steroid hydroxylase activity"/>
    <property type="evidence" value="ECO:0007669"/>
    <property type="project" value="TreeGrafter"/>
</dbReference>
<dbReference type="InterPro" id="IPR001128">
    <property type="entry name" value="Cyt_P450"/>
</dbReference>
<keyword evidence="9 15" id="KW-0560">Oxidoreductase</keyword>
<evidence type="ECO:0000256" key="5">
    <source>
        <dbReference type="ARBA" id="ARBA00022617"/>
    </source>
</evidence>
<evidence type="ECO:0000256" key="2">
    <source>
        <dbReference type="ARBA" id="ARBA00004174"/>
    </source>
</evidence>
<dbReference type="GO" id="GO:0005789">
    <property type="term" value="C:endoplasmic reticulum membrane"/>
    <property type="evidence" value="ECO:0007669"/>
    <property type="project" value="UniProtKB-SubCell"/>
</dbReference>
<dbReference type="EMBL" id="BDGG01000017">
    <property type="protein sequence ID" value="GAV08409.1"/>
    <property type="molecule type" value="Genomic_DNA"/>
</dbReference>
<dbReference type="PANTHER" id="PTHR24302">
    <property type="entry name" value="CYTOCHROME P450 FAMILY 3"/>
    <property type="match status" value="1"/>
</dbReference>
<evidence type="ECO:0000256" key="1">
    <source>
        <dbReference type="ARBA" id="ARBA00001971"/>
    </source>
</evidence>
<dbReference type="Proteomes" id="UP000186922">
    <property type="component" value="Unassembled WGS sequence"/>
</dbReference>
<dbReference type="Pfam" id="PF00067">
    <property type="entry name" value="p450"/>
    <property type="match status" value="1"/>
</dbReference>
<evidence type="ECO:0000256" key="16">
    <source>
        <dbReference type="SAM" id="Phobius"/>
    </source>
</evidence>
<dbReference type="PRINTS" id="PR00385">
    <property type="entry name" value="P450"/>
</dbReference>
<dbReference type="PROSITE" id="PS00086">
    <property type="entry name" value="CYTOCHROME_P450"/>
    <property type="match status" value="1"/>
</dbReference>
<dbReference type="STRING" id="947166.A0A1D1WAM6"/>
<evidence type="ECO:0000256" key="4">
    <source>
        <dbReference type="ARBA" id="ARBA00010617"/>
    </source>
</evidence>
<evidence type="ECO:0000256" key="11">
    <source>
        <dbReference type="ARBA" id="ARBA00023033"/>
    </source>
</evidence>
<comment type="function">
    <text evidence="13">Cytochromes P450 are a group of heme-thiolate monooxygenases. They oxidize a variety of structurally unrelated compounds, including steroids, fatty acids, and xenobiotics.</text>
</comment>
<reference evidence="17 18" key="1">
    <citation type="journal article" date="2016" name="Nat. Commun.">
        <title>Extremotolerant tardigrade genome and improved radiotolerance of human cultured cells by tardigrade-unique protein.</title>
        <authorList>
            <person name="Hashimoto T."/>
            <person name="Horikawa D.D."/>
            <person name="Saito Y."/>
            <person name="Kuwahara H."/>
            <person name="Kozuka-Hata H."/>
            <person name="Shin-I T."/>
            <person name="Minakuchi Y."/>
            <person name="Ohishi K."/>
            <person name="Motoyama A."/>
            <person name="Aizu T."/>
            <person name="Enomoto A."/>
            <person name="Kondo K."/>
            <person name="Tanaka S."/>
            <person name="Hara Y."/>
            <person name="Koshikawa S."/>
            <person name="Sagara H."/>
            <person name="Miura T."/>
            <person name="Yokobori S."/>
            <person name="Miyagawa K."/>
            <person name="Suzuki Y."/>
            <person name="Kubo T."/>
            <person name="Oyama M."/>
            <person name="Kohara Y."/>
            <person name="Fujiyama A."/>
            <person name="Arakawa K."/>
            <person name="Katayama T."/>
            <person name="Toyoda A."/>
            <person name="Kunieda T."/>
        </authorList>
    </citation>
    <scope>NUCLEOTIDE SEQUENCE [LARGE SCALE GENOMIC DNA]</scope>
    <source>
        <strain evidence="17 18">YOKOZUNA-1</strain>
    </source>
</reference>
<evidence type="ECO:0000256" key="8">
    <source>
        <dbReference type="ARBA" id="ARBA00022848"/>
    </source>
</evidence>
<comment type="similarity">
    <text evidence="4 15">Belongs to the cytochrome P450 family.</text>
</comment>
<keyword evidence="7" id="KW-0256">Endoplasmic reticulum</keyword>
<proteinExistence type="inferred from homology"/>
<evidence type="ECO:0000256" key="12">
    <source>
        <dbReference type="ARBA" id="ARBA00023136"/>
    </source>
</evidence>
<protein>
    <recommendedName>
        <fullName evidence="19">Cytochrome P450</fullName>
    </recommendedName>
</protein>
<evidence type="ECO:0000256" key="7">
    <source>
        <dbReference type="ARBA" id="ARBA00022824"/>
    </source>
</evidence>